<organism evidence="3 4">
    <name type="scientific">Jaculus jaculus</name>
    <name type="common">Lesser Egyptian jerboa</name>
    <dbReference type="NCBI Taxonomy" id="51337"/>
    <lineage>
        <taxon>Eukaryota</taxon>
        <taxon>Metazoa</taxon>
        <taxon>Chordata</taxon>
        <taxon>Craniata</taxon>
        <taxon>Vertebrata</taxon>
        <taxon>Euteleostomi</taxon>
        <taxon>Mammalia</taxon>
        <taxon>Eutheria</taxon>
        <taxon>Euarchontoglires</taxon>
        <taxon>Glires</taxon>
        <taxon>Rodentia</taxon>
        <taxon>Myomorpha</taxon>
        <taxon>Dipodoidea</taxon>
        <taxon>Dipodidae</taxon>
        <taxon>Dipodinae</taxon>
        <taxon>Jaculus</taxon>
    </lineage>
</organism>
<proteinExistence type="predicted"/>
<dbReference type="Pfam" id="PF13904">
    <property type="entry name" value="CCDC34"/>
    <property type="match status" value="1"/>
</dbReference>
<dbReference type="AlphaFoldDB" id="A0A8C5K054"/>
<dbReference type="GeneTree" id="ENSGT00730000111271"/>
<evidence type="ECO:0000259" key="2">
    <source>
        <dbReference type="Pfam" id="PF13904"/>
    </source>
</evidence>
<feature type="compositionally biased region" description="Basic and acidic residues" evidence="1">
    <location>
        <begin position="26"/>
        <end position="50"/>
    </location>
</feature>
<protein>
    <recommendedName>
        <fullName evidence="2">Coiled-coil domain-containing protein</fullName>
    </recommendedName>
</protein>
<name>A0A8C5K054_JACJA</name>
<evidence type="ECO:0000313" key="3">
    <source>
        <dbReference type="Ensembl" id="ENSJJAP00000002933.1"/>
    </source>
</evidence>
<reference evidence="3" key="1">
    <citation type="submission" date="2025-08" db="UniProtKB">
        <authorList>
            <consortium name="Ensembl"/>
        </authorList>
    </citation>
    <scope>IDENTIFICATION</scope>
</reference>
<feature type="region of interest" description="Disordered" evidence="1">
    <location>
        <begin position="18"/>
        <end position="50"/>
    </location>
</feature>
<feature type="region of interest" description="Disordered" evidence="1">
    <location>
        <begin position="152"/>
        <end position="176"/>
    </location>
</feature>
<dbReference type="PANTHER" id="PTHR23247:SF2">
    <property type="entry name" value="COILED-COIL DOMAIN-CONTAINING PROTEIN 34"/>
    <property type="match status" value="1"/>
</dbReference>
<gene>
    <name evidence="3" type="primary">Ccdc34</name>
</gene>
<dbReference type="PANTHER" id="PTHR23247">
    <property type="entry name" value="NY-REN-41 ANTIGEN L15 -RELATED"/>
    <property type="match status" value="1"/>
</dbReference>
<dbReference type="Proteomes" id="UP000694385">
    <property type="component" value="Unassembled WGS sequence"/>
</dbReference>
<dbReference type="OMA" id="MEECEIK"/>
<keyword evidence="4" id="KW-1185">Reference proteome</keyword>
<dbReference type="InterPro" id="IPR045323">
    <property type="entry name" value="CCDC34"/>
</dbReference>
<evidence type="ECO:0000256" key="1">
    <source>
        <dbReference type="SAM" id="MobiDB-lite"/>
    </source>
</evidence>
<reference evidence="3" key="2">
    <citation type="submission" date="2025-09" db="UniProtKB">
        <authorList>
            <consortium name="Ensembl"/>
        </authorList>
    </citation>
    <scope>IDENTIFICATION</scope>
</reference>
<dbReference type="InterPro" id="IPR025259">
    <property type="entry name" value="CCDC34/181"/>
</dbReference>
<evidence type="ECO:0000313" key="4">
    <source>
        <dbReference type="Proteomes" id="UP000694385"/>
    </source>
</evidence>
<accession>A0A8C5K054</accession>
<sequence>MEEREKRKIIAEEKHKEWVQKKNKQERKEREQKINKEMEEKAAKKQEKEYLQEKAKEKYQEWLKKKNAEEYEKKKREKEKEKQRQAELLEKKEIAERKFKEWLENAKNKPRPAAKSYGYSSGKLTGFYNGNCYPEPAFYNPIPWKPIHIPPSKEVKDLPGKKSKRPMASQPHRSSVLAIHKARGNLGLGTLCRIQR</sequence>
<dbReference type="Ensembl" id="ENSJJAT00000006174.1">
    <property type="protein sequence ID" value="ENSJJAP00000002933.1"/>
    <property type="gene ID" value="ENSJJAG00000005395.1"/>
</dbReference>
<feature type="domain" description="Coiled-coil" evidence="2">
    <location>
        <begin position="2"/>
        <end position="144"/>
    </location>
</feature>